<sequence>MCCPIVCKKQLPPPPPRTHTLAISYSLLLYHLRWSTVRLKTLLYIFLNLPTESNGKSGKGVVEMGLMGWRSAAMELRQCGG</sequence>
<dbReference type="AlphaFoldDB" id="A0A4Y7JC82"/>
<dbReference type="EMBL" id="CM010718">
    <property type="protein sequence ID" value="RZC57511.1"/>
    <property type="molecule type" value="Genomic_DNA"/>
</dbReference>
<protein>
    <submittedName>
        <fullName evidence="1">Uncharacterized protein</fullName>
    </submittedName>
</protein>
<gene>
    <name evidence="1" type="ORF">C5167_004815</name>
</gene>
<evidence type="ECO:0000313" key="1">
    <source>
        <dbReference type="EMBL" id="RZC57511.1"/>
    </source>
</evidence>
<proteinExistence type="predicted"/>
<evidence type="ECO:0000313" key="2">
    <source>
        <dbReference type="Proteomes" id="UP000316621"/>
    </source>
</evidence>
<accession>A0A4Y7JC82</accession>
<dbReference type="Proteomes" id="UP000316621">
    <property type="component" value="Chromosome 4"/>
</dbReference>
<name>A0A4Y7JC82_PAPSO</name>
<organism evidence="1 2">
    <name type="scientific">Papaver somniferum</name>
    <name type="common">Opium poppy</name>
    <dbReference type="NCBI Taxonomy" id="3469"/>
    <lineage>
        <taxon>Eukaryota</taxon>
        <taxon>Viridiplantae</taxon>
        <taxon>Streptophyta</taxon>
        <taxon>Embryophyta</taxon>
        <taxon>Tracheophyta</taxon>
        <taxon>Spermatophyta</taxon>
        <taxon>Magnoliopsida</taxon>
        <taxon>Ranunculales</taxon>
        <taxon>Papaveraceae</taxon>
        <taxon>Papaveroideae</taxon>
        <taxon>Papaver</taxon>
    </lineage>
</organism>
<keyword evidence="2" id="KW-1185">Reference proteome</keyword>
<dbReference type="Gramene" id="RZC57511">
    <property type="protein sequence ID" value="RZC57511"/>
    <property type="gene ID" value="C5167_004815"/>
</dbReference>
<reference evidence="1 2" key="1">
    <citation type="journal article" date="2018" name="Science">
        <title>The opium poppy genome and morphinan production.</title>
        <authorList>
            <person name="Guo L."/>
            <person name="Winzer T."/>
            <person name="Yang X."/>
            <person name="Li Y."/>
            <person name="Ning Z."/>
            <person name="He Z."/>
            <person name="Teodor R."/>
            <person name="Lu Y."/>
            <person name="Bowser T.A."/>
            <person name="Graham I.A."/>
            <person name="Ye K."/>
        </authorList>
    </citation>
    <scope>NUCLEOTIDE SEQUENCE [LARGE SCALE GENOMIC DNA]</scope>
    <source>
        <strain evidence="2">cv. HN1</strain>
        <tissue evidence="1">Leaves</tissue>
    </source>
</reference>